<gene>
    <name evidence="1" type="ORF">ANE_LOCUS21610</name>
</gene>
<dbReference type="Proteomes" id="UP000489600">
    <property type="component" value="Unassembled WGS sequence"/>
</dbReference>
<name>A0A565CC67_9BRAS</name>
<keyword evidence="2" id="KW-1185">Reference proteome</keyword>
<evidence type="ECO:0000313" key="1">
    <source>
        <dbReference type="EMBL" id="VVB11166.1"/>
    </source>
</evidence>
<dbReference type="EMBL" id="CABITT030000007">
    <property type="protein sequence ID" value="VVB11166.1"/>
    <property type="molecule type" value="Genomic_DNA"/>
</dbReference>
<evidence type="ECO:0000313" key="2">
    <source>
        <dbReference type="Proteomes" id="UP000489600"/>
    </source>
</evidence>
<dbReference type="AlphaFoldDB" id="A0A565CC67"/>
<sequence length="103" mass="11242">MNRSFPFRQMNFSDEVYSHRLLLCISPELVSMGFLQCQSSVMATSSVQLEPPAPPNPLNLGSSPRLSVFISVMLVESFPPLPDFAAPPTHIPFAMSFVAAPSS</sequence>
<comment type="caution">
    <text evidence="1">The sequence shown here is derived from an EMBL/GenBank/DDBJ whole genome shotgun (WGS) entry which is preliminary data.</text>
</comment>
<protein>
    <submittedName>
        <fullName evidence="1">Uncharacterized protein</fullName>
    </submittedName>
</protein>
<reference evidence="1" key="1">
    <citation type="submission" date="2019-07" db="EMBL/GenBank/DDBJ databases">
        <authorList>
            <person name="Dittberner H."/>
        </authorList>
    </citation>
    <scope>NUCLEOTIDE SEQUENCE [LARGE SCALE GENOMIC DNA]</scope>
</reference>
<proteinExistence type="predicted"/>
<accession>A0A565CC67</accession>
<organism evidence="1 2">
    <name type="scientific">Arabis nemorensis</name>
    <dbReference type="NCBI Taxonomy" id="586526"/>
    <lineage>
        <taxon>Eukaryota</taxon>
        <taxon>Viridiplantae</taxon>
        <taxon>Streptophyta</taxon>
        <taxon>Embryophyta</taxon>
        <taxon>Tracheophyta</taxon>
        <taxon>Spermatophyta</taxon>
        <taxon>Magnoliopsida</taxon>
        <taxon>eudicotyledons</taxon>
        <taxon>Gunneridae</taxon>
        <taxon>Pentapetalae</taxon>
        <taxon>rosids</taxon>
        <taxon>malvids</taxon>
        <taxon>Brassicales</taxon>
        <taxon>Brassicaceae</taxon>
        <taxon>Arabideae</taxon>
        <taxon>Arabis</taxon>
    </lineage>
</organism>